<dbReference type="Ensembl" id="ENSJHYT00000001535.1">
    <property type="protein sequence ID" value="ENSJHYP00000001220.1"/>
    <property type="gene ID" value="ENSJHYG00000001066.1"/>
</dbReference>
<evidence type="ECO:0000313" key="3">
    <source>
        <dbReference type="Ensembl" id="ENSJHYP00000001220.1"/>
    </source>
</evidence>
<proteinExistence type="predicted"/>
<evidence type="ECO:0000313" key="4">
    <source>
        <dbReference type="Proteomes" id="UP000694408"/>
    </source>
</evidence>
<keyword evidence="4" id="KW-1185">Reference proteome</keyword>
<feature type="chain" id="PRO_5034545211" evidence="2">
    <location>
        <begin position="16"/>
        <end position="82"/>
    </location>
</feature>
<organism evidence="3 4">
    <name type="scientific">Junco hyemalis</name>
    <name type="common">Dark-eyed junco</name>
    <dbReference type="NCBI Taxonomy" id="40217"/>
    <lineage>
        <taxon>Eukaryota</taxon>
        <taxon>Metazoa</taxon>
        <taxon>Chordata</taxon>
        <taxon>Craniata</taxon>
        <taxon>Vertebrata</taxon>
        <taxon>Euteleostomi</taxon>
        <taxon>Archelosauria</taxon>
        <taxon>Archosauria</taxon>
        <taxon>Dinosauria</taxon>
        <taxon>Saurischia</taxon>
        <taxon>Theropoda</taxon>
        <taxon>Coelurosauria</taxon>
        <taxon>Aves</taxon>
        <taxon>Neognathae</taxon>
        <taxon>Neoaves</taxon>
        <taxon>Telluraves</taxon>
        <taxon>Australaves</taxon>
        <taxon>Passeriformes</taxon>
        <taxon>Passerellidae</taxon>
        <taxon>Junco</taxon>
    </lineage>
</organism>
<sequence length="82" mass="8896">FSILVLLATPPLCSLLRVSLWLHGSPNPQGSAPHSQQDRLFPGWKTMGANPPGAKARIDFSCVLRNPQCSPMAAQTTSQNQR</sequence>
<accession>A0A8C5IA87</accession>
<feature type="compositionally biased region" description="Polar residues" evidence="1">
    <location>
        <begin position="26"/>
        <end position="35"/>
    </location>
</feature>
<feature type="region of interest" description="Disordered" evidence="1">
    <location>
        <begin position="26"/>
        <end position="48"/>
    </location>
</feature>
<dbReference type="AlphaFoldDB" id="A0A8C5IA87"/>
<feature type="signal peptide" evidence="2">
    <location>
        <begin position="1"/>
        <end position="15"/>
    </location>
</feature>
<protein>
    <submittedName>
        <fullName evidence="3">Uncharacterized protein</fullName>
    </submittedName>
</protein>
<evidence type="ECO:0000256" key="1">
    <source>
        <dbReference type="SAM" id="MobiDB-lite"/>
    </source>
</evidence>
<reference evidence="3" key="1">
    <citation type="submission" date="2025-08" db="UniProtKB">
        <authorList>
            <consortium name="Ensembl"/>
        </authorList>
    </citation>
    <scope>IDENTIFICATION</scope>
</reference>
<name>A0A8C5IA87_JUNHY</name>
<reference evidence="3" key="2">
    <citation type="submission" date="2025-09" db="UniProtKB">
        <authorList>
            <consortium name="Ensembl"/>
        </authorList>
    </citation>
    <scope>IDENTIFICATION</scope>
</reference>
<evidence type="ECO:0000256" key="2">
    <source>
        <dbReference type="SAM" id="SignalP"/>
    </source>
</evidence>
<keyword evidence="2" id="KW-0732">Signal</keyword>
<dbReference type="Proteomes" id="UP000694408">
    <property type="component" value="Unplaced"/>
</dbReference>